<dbReference type="AlphaFoldDB" id="A0A8T6PY72"/>
<accession>A0A8T6PY72</accession>
<reference evidence="1 2" key="1">
    <citation type="submission" date="2020-02" db="EMBL/GenBank/DDBJ databases">
        <authorList>
            <person name="Subbiah M."/>
            <person name="Call D."/>
        </authorList>
    </citation>
    <scope>NUCLEOTIDE SEQUENCE [LARGE SCALE GENOMIC DNA]</scope>
    <source>
        <strain evidence="1 2">8375wC2</strain>
    </source>
</reference>
<dbReference type="Proteomes" id="UP000469708">
    <property type="component" value="Unassembled WGS sequence"/>
</dbReference>
<comment type="caution">
    <text evidence="1">The sequence shown here is derived from an EMBL/GenBank/DDBJ whole genome shotgun (WGS) entry which is preliminary data.</text>
</comment>
<protein>
    <submittedName>
        <fullName evidence="1">Regulatory protein GemA</fullName>
    </submittedName>
</protein>
<name>A0A8T6PY72_ECOLX</name>
<dbReference type="EMBL" id="JAAGYI010000141">
    <property type="protein sequence ID" value="NEM88745.1"/>
    <property type="molecule type" value="Genomic_DNA"/>
</dbReference>
<gene>
    <name evidence="1" type="ORF">G3V95_25435</name>
</gene>
<dbReference type="Pfam" id="PF06252">
    <property type="entry name" value="GemA"/>
    <property type="match status" value="1"/>
</dbReference>
<organism evidence="1 2">
    <name type="scientific">Escherichia coli</name>
    <dbReference type="NCBI Taxonomy" id="562"/>
    <lineage>
        <taxon>Bacteria</taxon>
        <taxon>Pseudomonadati</taxon>
        <taxon>Pseudomonadota</taxon>
        <taxon>Gammaproteobacteria</taxon>
        <taxon>Enterobacterales</taxon>
        <taxon>Enterobacteriaceae</taxon>
        <taxon>Escherichia</taxon>
    </lineage>
</organism>
<proteinExistence type="predicted"/>
<evidence type="ECO:0000313" key="2">
    <source>
        <dbReference type="Proteomes" id="UP000469708"/>
    </source>
</evidence>
<dbReference type="InterPro" id="IPR009363">
    <property type="entry name" value="Phage_Mu_Gp16"/>
</dbReference>
<evidence type="ECO:0000313" key="1">
    <source>
        <dbReference type="EMBL" id="NEM88745.1"/>
    </source>
</evidence>
<sequence>MNRAQLLRVIHVARRELRLDEATYRQLLKTHCGGESLRVMSDSQLAKAFAVMKKQGFKVTSKEPPSYDKQSAMIRALWKELASSGTVRDGSLSALNKVVQRQTGVARLEWLNNQQASQVIEQLKKWLARVGRRR</sequence>